<evidence type="ECO:0000256" key="1">
    <source>
        <dbReference type="ARBA" id="ARBA00022801"/>
    </source>
</evidence>
<dbReference type="InterPro" id="IPR006674">
    <property type="entry name" value="HD_domain"/>
</dbReference>
<dbReference type="InterPro" id="IPR026875">
    <property type="entry name" value="PHydrolase_assoc_dom"/>
</dbReference>
<feature type="compositionally biased region" description="Basic and acidic residues" evidence="3">
    <location>
        <begin position="8"/>
        <end position="19"/>
    </location>
</feature>
<evidence type="ECO:0000256" key="3">
    <source>
        <dbReference type="SAM" id="MobiDB-lite"/>
    </source>
</evidence>
<protein>
    <recommendedName>
        <fullName evidence="2">Deoxyguanosinetriphosphate triphosphohydrolase-like protein</fullName>
    </recommendedName>
</protein>
<dbReference type="InterPro" id="IPR023023">
    <property type="entry name" value="dNTPase_2"/>
</dbReference>
<keyword evidence="6" id="KW-1185">Reference proteome</keyword>
<keyword evidence="1 2" id="KW-0378">Hydrolase</keyword>
<dbReference type="Gene3D" id="1.10.3210.10">
    <property type="entry name" value="Hypothetical protein af1432"/>
    <property type="match status" value="1"/>
</dbReference>
<dbReference type="SUPFAM" id="SSF109604">
    <property type="entry name" value="HD-domain/PDEase-like"/>
    <property type="match status" value="1"/>
</dbReference>
<organism evidence="5 6">
    <name type="scientific">Roseimaritima ulvae</name>
    <dbReference type="NCBI Taxonomy" id="980254"/>
    <lineage>
        <taxon>Bacteria</taxon>
        <taxon>Pseudomonadati</taxon>
        <taxon>Planctomycetota</taxon>
        <taxon>Planctomycetia</taxon>
        <taxon>Pirellulales</taxon>
        <taxon>Pirellulaceae</taxon>
        <taxon>Roseimaritima</taxon>
    </lineage>
</organism>
<dbReference type="HAMAP" id="MF_01212">
    <property type="entry name" value="dGTPase_type2"/>
    <property type="match status" value="1"/>
</dbReference>
<dbReference type="PANTHER" id="PTHR11373">
    <property type="entry name" value="DEOXYNUCLEOSIDE TRIPHOSPHATE TRIPHOSPHOHYDROLASE"/>
    <property type="match status" value="1"/>
</dbReference>
<gene>
    <name evidence="5" type="primary">dgt_1</name>
    <name evidence="5" type="ORF">UC8_14760</name>
</gene>
<dbReference type="GO" id="GO:0008832">
    <property type="term" value="F:dGTPase activity"/>
    <property type="evidence" value="ECO:0007669"/>
    <property type="project" value="TreeGrafter"/>
</dbReference>
<accession>A0A5B9QZQ6</accession>
<dbReference type="PROSITE" id="PS51831">
    <property type="entry name" value="HD"/>
    <property type="match status" value="1"/>
</dbReference>
<dbReference type="Proteomes" id="UP000325286">
    <property type="component" value="Chromosome"/>
</dbReference>
<comment type="similarity">
    <text evidence="2">Belongs to the dGTPase family. Type 2 subfamily.</text>
</comment>
<evidence type="ECO:0000313" key="5">
    <source>
        <dbReference type="EMBL" id="QEG39481.1"/>
    </source>
</evidence>
<evidence type="ECO:0000259" key="4">
    <source>
        <dbReference type="PROSITE" id="PS51831"/>
    </source>
</evidence>
<sequence>MLATYATHSEDTAGRDYPEPPHTYRGPFQRDRDRILHCSAFRRLSGKMQVFTGDMGEYHRTRLTHTFEVASIARTITRVLRLNEDLTEALALMHDIGHPPFGHCGEDVLNECLQAVGGFSHNAFALTIAQQLEQRYTGYPGLNLSAEVLEGQAERADKQHGAVGPTARLEVQVVDIADSLAYDAHDIDDALQMGLLTIDELSQLRLVRRALEQTELKYGTLSAVKLRPALVHELIDLQVSDFLEQAVERLRRWNGCRSEELSEAGVRLSHSIPLCDEQGELEAYLFEHVYRHPQLMTVRRRAADRLHQLFDALTQQPDRLPLRFRQRTEQVGAIRAVGEYLAGMTDRFCDMQYAFLQQGSGPLADW</sequence>
<dbReference type="AlphaFoldDB" id="A0A5B9QZQ6"/>
<dbReference type="NCBIfam" id="TIGR01353">
    <property type="entry name" value="dGTP_triPase"/>
    <property type="match status" value="1"/>
</dbReference>
<dbReference type="EMBL" id="CP042914">
    <property type="protein sequence ID" value="QEG39481.1"/>
    <property type="molecule type" value="Genomic_DNA"/>
</dbReference>
<dbReference type="InterPro" id="IPR003607">
    <property type="entry name" value="HD/PDEase_dom"/>
</dbReference>
<dbReference type="Pfam" id="PF13286">
    <property type="entry name" value="HD_assoc"/>
    <property type="match status" value="1"/>
</dbReference>
<dbReference type="OrthoDB" id="9803619at2"/>
<dbReference type="CDD" id="cd00077">
    <property type="entry name" value="HDc"/>
    <property type="match status" value="1"/>
</dbReference>
<dbReference type="GO" id="GO:0006203">
    <property type="term" value="P:dGTP catabolic process"/>
    <property type="evidence" value="ECO:0007669"/>
    <property type="project" value="TreeGrafter"/>
</dbReference>
<feature type="region of interest" description="Disordered" evidence="3">
    <location>
        <begin position="1"/>
        <end position="28"/>
    </location>
</feature>
<evidence type="ECO:0000313" key="6">
    <source>
        <dbReference type="Proteomes" id="UP000325286"/>
    </source>
</evidence>
<proteinExistence type="inferred from homology"/>
<feature type="domain" description="HD" evidence="4">
    <location>
        <begin position="62"/>
        <end position="183"/>
    </location>
</feature>
<dbReference type="InterPro" id="IPR050135">
    <property type="entry name" value="dGTPase-like"/>
</dbReference>
<dbReference type="PANTHER" id="PTHR11373:SF43">
    <property type="entry name" value="DEOXYGUANOSINETRIPHOSPHATE TRIPHOSPHOHYDROLASE-LIKE PROTEIN"/>
    <property type="match status" value="1"/>
</dbReference>
<dbReference type="InterPro" id="IPR006261">
    <property type="entry name" value="dGTPase"/>
</dbReference>
<name>A0A5B9QZQ6_9BACT</name>
<dbReference type="Pfam" id="PF01966">
    <property type="entry name" value="HD"/>
    <property type="match status" value="1"/>
</dbReference>
<dbReference type="KEGG" id="rul:UC8_14760"/>
<evidence type="ECO:0000256" key="2">
    <source>
        <dbReference type="HAMAP-Rule" id="MF_01212"/>
    </source>
</evidence>
<dbReference type="SMART" id="SM00471">
    <property type="entry name" value="HDc"/>
    <property type="match status" value="1"/>
</dbReference>
<reference evidence="5 6" key="1">
    <citation type="submission" date="2019-08" db="EMBL/GenBank/DDBJ databases">
        <title>Deep-cultivation of Planctomycetes and their phenomic and genomic characterization uncovers novel biology.</title>
        <authorList>
            <person name="Wiegand S."/>
            <person name="Jogler M."/>
            <person name="Boedeker C."/>
            <person name="Pinto D."/>
            <person name="Vollmers J."/>
            <person name="Rivas-Marin E."/>
            <person name="Kohn T."/>
            <person name="Peeters S.H."/>
            <person name="Heuer A."/>
            <person name="Rast P."/>
            <person name="Oberbeckmann S."/>
            <person name="Bunk B."/>
            <person name="Jeske O."/>
            <person name="Meyerdierks A."/>
            <person name="Storesund J.E."/>
            <person name="Kallscheuer N."/>
            <person name="Luecker S."/>
            <person name="Lage O.M."/>
            <person name="Pohl T."/>
            <person name="Merkel B.J."/>
            <person name="Hornburger P."/>
            <person name="Mueller R.-W."/>
            <person name="Bruemmer F."/>
            <person name="Labrenz M."/>
            <person name="Spormann A.M."/>
            <person name="Op den Camp H."/>
            <person name="Overmann J."/>
            <person name="Amann R."/>
            <person name="Jetten M.S.M."/>
            <person name="Mascher T."/>
            <person name="Medema M.H."/>
            <person name="Devos D.P."/>
            <person name="Kaster A.-K."/>
            <person name="Ovreas L."/>
            <person name="Rohde M."/>
            <person name="Galperin M.Y."/>
            <person name="Jogler C."/>
        </authorList>
    </citation>
    <scope>NUCLEOTIDE SEQUENCE [LARGE SCALE GENOMIC DNA]</scope>
    <source>
        <strain evidence="5 6">UC8</strain>
    </source>
</reference>